<dbReference type="Pfam" id="PF00536">
    <property type="entry name" value="SAM_1"/>
    <property type="match status" value="1"/>
</dbReference>
<keyword evidence="4 8" id="KW-0863">Zinc-finger</keyword>
<evidence type="ECO:0000256" key="2">
    <source>
        <dbReference type="ARBA" id="ARBA00022473"/>
    </source>
</evidence>
<dbReference type="AlphaFoldDB" id="A0A8C5WCX1"/>
<accession>A0A8C5WCX1</accession>
<dbReference type="OrthoDB" id="2390104at2759"/>
<evidence type="ECO:0000256" key="1">
    <source>
        <dbReference type="ARBA" id="ARBA00004123"/>
    </source>
</evidence>
<feature type="compositionally biased region" description="Polar residues" evidence="9">
    <location>
        <begin position="786"/>
        <end position="795"/>
    </location>
</feature>
<evidence type="ECO:0000256" key="5">
    <source>
        <dbReference type="ARBA" id="ARBA00022833"/>
    </source>
</evidence>
<feature type="domain" description="FCS-type" evidence="11">
    <location>
        <begin position="810"/>
        <end position="844"/>
    </location>
</feature>
<dbReference type="Proteomes" id="UP000694569">
    <property type="component" value="Unplaced"/>
</dbReference>
<keyword evidence="2" id="KW-0217">Developmental protein</keyword>
<dbReference type="CDD" id="cd09577">
    <property type="entry name" value="SAM_Ph1_2_3"/>
    <property type="match status" value="1"/>
</dbReference>
<keyword evidence="13" id="KW-1185">Reference proteome</keyword>
<protein>
    <submittedName>
        <fullName evidence="12">Polyhomeotic homolog 3</fullName>
    </submittedName>
</protein>
<dbReference type="InterPro" id="IPR001660">
    <property type="entry name" value="SAM"/>
</dbReference>
<feature type="region of interest" description="Disordered" evidence="9">
    <location>
        <begin position="141"/>
        <end position="192"/>
    </location>
</feature>
<evidence type="ECO:0000313" key="13">
    <source>
        <dbReference type="Proteomes" id="UP000694569"/>
    </source>
</evidence>
<dbReference type="GO" id="GO:0042393">
    <property type="term" value="F:histone binding"/>
    <property type="evidence" value="ECO:0007669"/>
    <property type="project" value="TreeGrafter"/>
</dbReference>
<dbReference type="Gene3D" id="3.30.60.160">
    <property type="match status" value="1"/>
</dbReference>
<gene>
    <name evidence="12" type="primary">PHC3</name>
</gene>
<dbReference type="Gene3D" id="1.10.150.50">
    <property type="entry name" value="Transcription Factor, Ets-1"/>
    <property type="match status" value="1"/>
</dbReference>
<dbReference type="GO" id="GO:0045892">
    <property type="term" value="P:negative regulation of DNA-templated transcription"/>
    <property type="evidence" value="ECO:0007669"/>
    <property type="project" value="TreeGrafter"/>
</dbReference>
<dbReference type="GO" id="GO:0003682">
    <property type="term" value="F:chromatin binding"/>
    <property type="evidence" value="ECO:0007669"/>
    <property type="project" value="TreeGrafter"/>
</dbReference>
<keyword evidence="5" id="KW-0862">Zinc</keyword>
<reference evidence="12" key="1">
    <citation type="submission" date="2025-08" db="UniProtKB">
        <authorList>
            <consortium name="Ensembl"/>
        </authorList>
    </citation>
    <scope>IDENTIFICATION</scope>
</reference>
<dbReference type="PROSITE" id="PS51024">
    <property type="entry name" value="ZF_FCS"/>
    <property type="match status" value="1"/>
</dbReference>
<feature type="region of interest" description="Disordered" evidence="9">
    <location>
        <begin position="1"/>
        <end position="40"/>
    </location>
</feature>
<evidence type="ECO:0000256" key="8">
    <source>
        <dbReference type="PROSITE-ProRule" id="PRU00367"/>
    </source>
</evidence>
<dbReference type="GeneTree" id="ENSGT00940000154964"/>
<evidence type="ECO:0000256" key="4">
    <source>
        <dbReference type="ARBA" id="ARBA00022771"/>
    </source>
</evidence>
<evidence type="ECO:0000256" key="9">
    <source>
        <dbReference type="SAM" id="MobiDB-lite"/>
    </source>
</evidence>
<feature type="region of interest" description="Disordered" evidence="9">
    <location>
        <begin position="58"/>
        <end position="79"/>
    </location>
</feature>
<reference evidence="12" key="2">
    <citation type="submission" date="2025-09" db="UniProtKB">
        <authorList>
            <consortium name="Ensembl"/>
        </authorList>
    </citation>
    <scope>IDENTIFICATION</scope>
</reference>
<keyword evidence="6" id="KW-0238">DNA-binding</keyword>
<dbReference type="SMART" id="SM00454">
    <property type="entry name" value="SAM"/>
    <property type="match status" value="1"/>
</dbReference>
<feature type="region of interest" description="Disordered" evidence="9">
    <location>
        <begin position="786"/>
        <end position="812"/>
    </location>
</feature>
<dbReference type="FunFam" id="1.10.150.50:FF:000011">
    <property type="entry name" value="Polyhomeotic-like protein 2 isoform 1"/>
    <property type="match status" value="1"/>
</dbReference>
<comment type="subcellular location">
    <subcellularLocation>
        <location evidence="1">Nucleus</location>
    </subcellularLocation>
</comment>
<name>A0A8C5WCX1_9ANUR</name>
<dbReference type="PROSITE" id="PS50105">
    <property type="entry name" value="SAM_DOMAIN"/>
    <property type="match status" value="1"/>
</dbReference>
<feature type="domain" description="SAM" evidence="10">
    <location>
        <begin position="996"/>
        <end position="1060"/>
    </location>
</feature>
<dbReference type="InterPro" id="IPR038603">
    <property type="entry name" value="Znf_FCS_sf"/>
</dbReference>
<feature type="compositionally biased region" description="Low complexity" evidence="9">
    <location>
        <begin position="181"/>
        <end position="192"/>
    </location>
</feature>
<feature type="compositionally biased region" description="Acidic residues" evidence="9">
    <location>
        <begin position="796"/>
        <end position="812"/>
    </location>
</feature>
<dbReference type="GO" id="GO:0003677">
    <property type="term" value="F:DNA binding"/>
    <property type="evidence" value="ECO:0007669"/>
    <property type="project" value="UniProtKB-KW"/>
</dbReference>
<evidence type="ECO:0000256" key="3">
    <source>
        <dbReference type="ARBA" id="ARBA00022723"/>
    </source>
</evidence>
<dbReference type="SUPFAM" id="SSF47769">
    <property type="entry name" value="SAM/Pointed domain"/>
    <property type="match status" value="1"/>
</dbReference>
<dbReference type="PANTHER" id="PTHR12247">
    <property type="entry name" value="POLYCOMB GROUP PROTEIN"/>
    <property type="match status" value="1"/>
</dbReference>
<dbReference type="PANTHER" id="PTHR12247:SF88">
    <property type="entry name" value="POLYHOMEOTIC-LIKE PROTEIN 3"/>
    <property type="match status" value="1"/>
</dbReference>
<organism evidence="12 13">
    <name type="scientific">Leptobrachium leishanense</name>
    <name type="common">Leishan spiny toad</name>
    <dbReference type="NCBI Taxonomy" id="445787"/>
    <lineage>
        <taxon>Eukaryota</taxon>
        <taxon>Metazoa</taxon>
        <taxon>Chordata</taxon>
        <taxon>Craniata</taxon>
        <taxon>Vertebrata</taxon>
        <taxon>Euteleostomi</taxon>
        <taxon>Amphibia</taxon>
        <taxon>Batrachia</taxon>
        <taxon>Anura</taxon>
        <taxon>Pelobatoidea</taxon>
        <taxon>Megophryidae</taxon>
        <taxon>Leptobrachium</taxon>
    </lineage>
</organism>
<feature type="region of interest" description="Disordered" evidence="9">
    <location>
        <begin position="409"/>
        <end position="432"/>
    </location>
</feature>
<evidence type="ECO:0000313" key="12">
    <source>
        <dbReference type="Ensembl" id="ENSLLEP00000029016.1"/>
    </source>
</evidence>
<dbReference type="GO" id="GO:0035102">
    <property type="term" value="C:PRC1 complex"/>
    <property type="evidence" value="ECO:0007669"/>
    <property type="project" value="TreeGrafter"/>
</dbReference>
<dbReference type="InterPro" id="IPR012313">
    <property type="entry name" value="Znf_FCS"/>
</dbReference>
<sequence length="1060" mass="114773">MALHTSTRGPDATVPADRPRSEPHGACAASPSDDHQKMAEADLKERCRVMENEQIPATCSAPASTTTSSPSTAPPISLYSNSDRHAVQVIQQALNRPPSSAAQYLQQMYAAQQQHLMLQTTALQQQHHLSSAQLQSLASVQQASVSGDRRSASPASASQQSNVSQPSMNLSTSPPPPHIMSRSQASNTTSSSITQKTMLLGSTSPTISASQAQMYLRAQMLIFTPTATVAAVQSDIPVISSSSSSSSCQSSATQVQNLTMRSQPMLEMPCSQNNLAKISNHDQPMAICHKTTVTSSKAILTDSCSDTHKGDSSGAESRCTAVTRTSSLHQLIAPVSYSPIHPHSLGKYPAIPLHSDPAKLSQHQMILQQQQQIQQRHQIQTITLHNPSIETPSPQQCIPIANIPIHTSTHSQHCTSVPTPPPPSPTLSQPAQQSVVVSPQPNHSSCQSPTIIIHPQALIQPPPPLLVQSSLSSRDNSHHALHGTLHSASQLALPTHLPSAMSTGPLQHQAVVSSAQQLLPCITSTHQSEDQIVQPPPISSPHLTPTPPAQLQALPLQSMQAIAVQPEILTTGQVLMQNALLSEEELPAAEALVQLPFQTLPPPQTVAVNLHMHPAQAEPPVVYQNVCVEDMPVAQPDCVRVITHTPTPPTLSPPALPVGSGEELPVDHILQGLPALASSVSASVIKSPTDSSHASIPAPPLLLPAATTRSNGALKPNSIPGPDNKLPQAIVRPQILTHVIEGFVFQEGLEPFPVNRSSLLIEKHGKGQTSPDEHNLDITDMEPEMQTSAKLPDNSTDTDVEDLTGEEGMEEPEGEMLECEFCGKTGFPIKFMRSKRFCSQLCAKSNLHLGYQRRIIGYKRDPVGQSVHGNVLRIPIFETTTLKYRYNVNGTKKLGLFKSDKTSRWSIKMEGNFGRKGRRSSGSGGLVRDGYLRQPNLYSCTDEALEDSQEESVPVAMSTRLRRQTEREQELRLLQTRKVTPELVQPQDSQTEPSQWTVEDVWSFIHTLPGCHDIADEFRLQEIDGQALLLLKEDHLMSTMNIKLGPALKICAQINSLKET</sequence>
<evidence type="ECO:0000259" key="10">
    <source>
        <dbReference type="PROSITE" id="PS50105"/>
    </source>
</evidence>
<proteinExistence type="predicted"/>
<keyword evidence="7" id="KW-0539">Nucleus</keyword>
<evidence type="ECO:0000259" key="11">
    <source>
        <dbReference type="PROSITE" id="PS51024"/>
    </source>
</evidence>
<evidence type="ECO:0000256" key="7">
    <source>
        <dbReference type="ARBA" id="ARBA00023242"/>
    </source>
</evidence>
<feature type="compositionally biased region" description="Low complexity" evidence="9">
    <location>
        <begin position="141"/>
        <end position="167"/>
    </location>
</feature>
<dbReference type="InterPro" id="IPR050548">
    <property type="entry name" value="PcG_chromatin_remod_factors"/>
</dbReference>
<feature type="compositionally biased region" description="Low complexity" evidence="9">
    <location>
        <begin position="58"/>
        <end position="75"/>
    </location>
</feature>
<dbReference type="InterPro" id="IPR013761">
    <property type="entry name" value="SAM/pointed_sf"/>
</dbReference>
<keyword evidence="3" id="KW-0479">Metal-binding</keyword>
<dbReference type="Ensembl" id="ENSLLET00000030146.1">
    <property type="protein sequence ID" value="ENSLLEP00000029016.1"/>
    <property type="gene ID" value="ENSLLEG00000018417.1"/>
</dbReference>
<dbReference type="GO" id="GO:0008270">
    <property type="term" value="F:zinc ion binding"/>
    <property type="evidence" value="ECO:0007669"/>
    <property type="project" value="UniProtKB-KW"/>
</dbReference>
<evidence type="ECO:0000256" key="6">
    <source>
        <dbReference type="ARBA" id="ARBA00023125"/>
    </source>
</evidence>